<keyword evidence="7" id="KW-0482">Metalloprotease</keyword>
<proteinExistence type="inferred from homology"/>
<evidence type="ECO:0000256" key="6">
    <source>
        <dbReference type="ARBA" id="ARBA00022833"/>
    </source>
</evidence>
<dbReference type="GO" id="GO:0016485">
    <property type="term" value="P:protein processing"/>
    <property type="evidence" value="ECO:0007669"/>
    <property type="project" value="TreeGrafter"/>
</dbReference>
<feature type="domain" description="Peptidase M13 N-terminal" evidence="10">
    <location>
        <begin position="89"/>
        <end position="513"/>
    </location>
</feature>
<evidence type="ECO:0000256" key="4">
    <source>
        <dbReference type="ARBA" id="ARBA00022723"/>
    </source>
</evidence>
<accession>A0A915EDN2</accession>
<evidence type="ECO:0000256" key="7">
    <source>
        <dbReference type="ARBA" id="ARBA00023049"/>
    </source>
</evidence>
<dbReference type="CDD" id="cd08662">
    <property type="entry name" value="M13"/>
    <property type="match status" value="4"/>
</dbReference>
<dbReference type="GO" id="GO:0005886">
    <property type="term" value="C:plasma membrane"/>
    <property type="evidence" value="ECO:0007669"/>
    <property type="project" value="TreeGrafter"/>
</dbReference>
<evidence type="ECO:0000256" key="1">
    <source>
        <dbReference type="ARBA" id="ARBA00001947"/>
    </source>
</evidence>
<dbReference type="Pfam" id="PF05649">
    <property type="entry name" value="Peptidase_M13_N"/>
    <property type="match status" value="5"/>
</dbReference>
<dbReference type="PANTHER" id="PTHR11733:SF240">
    <property type="entry name" value="GH14155P-RELATED"/>
    <property type="match status" value="1"/>
</dbReference>
<feature type="domain" description="Peptidase M13 N-terminal" evidence="10">
    <location>
        <begin position="2455"/>
        <end position="2914"/>
    </location>
</feature>
<reference evidence="12" key="1">
    <citation type="submission" date="2022-11" db="UniProtKB">
        <authorList>
            <consortium name="WormBaseParasite"/>
        </authorList>
    </citation>
    <scope>IDENTIFICATION</scope>
</reference>
<evidence type="ECO:0000256" key="3">
    <source>
        <dbReference type="ARBA" id="ARBA00022670"/>
    </source>
</evidence>
<comment type="cofactor">
    <cofactor evidence="1">
        <name>Zn(2+)</name>
        <dbReference type="ChEBI" id="CHEBI:29105"/>
    </cofactor>
</comment>
<organism evidence="11 12">
    <name type="scientific">Ditylenchus dipsaci</name>
    <dbReference type="NCBI Taxonomy" id="166011"/>
    <lineage>
        <taxon>Eukaryota</taxon>
        <taxon>Metazoa</taxon>
        <taxon>Ecdysozoa</taxon>
        <taxon>Nematoda</taxon>
        <taxon>Chromadorea</taxon>
        <taxon>Rhabditida</taxon>
        <taxon>Tylenchina</taxon>
        <taxon>Tylenchomorpha</taxon>
        <taxon>Sphaerularioidea</taxon>
        <taxon>Anguinidae</taxon>
        <taxon>Anguininae</taxon>
        <taxon>Ditylenchus</taxon>
    </lineage>
</organism>
<dbReference type="PROSITE" id="PS51885">
    <property type="entry name" value="NEPRILYSIN"/>
    <property type="match status" value="2"/>
</dbReference>
<feature type="compositionally biased region" description="Acidic residues" evidence="8">
    <location>
        <begin position="1758"/>
        <end position="1770"/>
    </location>
</feature>
<feature type="region of interest" description="Disordered" evidence="8">
    <location>
        <begin position="2784"/>
        <end position="2823"/>
    </location>
</feature>
<sequence>MPKMGKSTTAYLGTLLTLLTLAVLTISVFTLVRVFSTTSNSPAAANDDTTNRPVISTSPSNTVDSSVQYQAYSSYAKVLKESLVVKADPCDDFYKFSCGSFSKSTNFADMQTKNFDVLARQLSNRAYIDGYQKPKVLKQVSTFYSQCVRAKTDWPSYIGNGQIIKRKLANLKDILGVPFPFSAEYVDTFFVADVWPNIRNHDSKQSYEFHIYQPQLALEDNYYIKYWDTFQASYINDSINYIQNLGESYELNILNASRIAEAVKKMAEMEYKVATSVNTPAKHRVNYTSIKVPMTIAQASVAYPFIDWLTYFTSFSSKPFQLASDYQFVLNEPAVFTRLFQLLNSSSIEPQTIYNYFYFRLLWQYSDYIPFNKQTVISTVVEKNSFKSPSTRPRRSNLLGRSKISGGVIFPFIENGIAKSSNQPRNDFPTIVMRSCARDAMYMMPSASGRVFLDAVLPDVKQRAVFISNVGQIVADLLSSFEGMVMKLDWMSSGTKYKIAMKAKNLVRNIAYPDFITDNGMLNQVYNALDIDPDNKTNNYDTLKEKIRQFDNGWLVKAVFNKGEIKVDRAEFVLPTSMVNAMFMYNLNSITVPLGLLQEPFYNPNYPAAVNYGALGSLLGHELAHSLDIYGIQFDGVGILSPILDDESRTGYDGMQQCLVDEYNTFKPVNQLWSVDAAQTLPDNFADNAGIRAAYSAFTAYRAYYGQEPLLPDQVAGVFNPDQLFFLSFAQLWCQNVPDYYIRDQLLTGVHSPGKYRIIGSIRNFPAFRSAFNCPVGSNHAPTQHCNVLASESKQYVGVPPMTATLPSTNIQLKSQSQSVKFSQAASNFEKSIDLSYDPCTNFYDYSCAKFEGSMSFDRADDLLFGKTIDGLNKPIKSKQDSLPVQQVKKLYNQCLYVNSNWTRYTEHGTLVKAAISQFEDQVGWDFPTFSPSTSFSDWPHTFDIGWATGYLAGVEGISTLVSSFVATDWGNSQLSRAPYKLFFDQSRLAMPRNFYVGKVWDMFSAGYRASILQLFTRYGQLVNVTVDANVMAKDIDDIVTLEWILANNFTTDVVTRRDFNRSYNLMDVGQAYKTTKFLDLRAFTASLLNYADDQTWFGMVEKDSWYKVIVMEPGQIAKLNTYFKPGNSFGFTGRQLINYFFYRLLRSKRVFLPPVQMTKYNEHTLKLYSKHWPEANTPKARDIELVNRVGAEQEHKDLKKQHGKSAQDSIKKDQFRTEEDFVEISESLNRIRIENGEATSKKKYTESEVECMLTGVAYMPYASARVLIDEMLPKEEDRSLLKAKAQEVIENVIVGFRSMIDQLSWMNYHSKLGAYSKIDELVRNVAYPDYVTNNTGLTAYYKDLKFTNDHFFFSILKDLNIYYYQQEWALLHYDEPNADRTRFGIPGITNAWYNPSLNSITFPLGILQQPFFDPEWPASVNYGALGLIAGHELTHGFDDHGIQWNGIGVLQQWIDDDSKAAFRRMADCIVDEYSSFCPLDADNYQPNCIDGHHTQGENIADNGGMIAAFRAYRNVIGYGGEEQLLPGSLTGQYTHDQLFFLSFAQVWCQKQPSVERLQDQLLYDPHSPSRYRVLGTVQNFPAFRNAFNCPQRSANALPATCDVYVTPPKQITGGPPPTTTTLPMLNILQPIASANLVSRAMGKFFEAHMDTTQDPCDNFYEYTCKNYKFLPSFYLADLECVYQTEIGLLSITSDDPRSLRQARLFYDRCIYDYEHPEVEYNITQGNQQFKNLYNKFRFETELDFPLLKTATKTNQPNDDDDDDASNEDLDWPDMSQLGYSLGLMSTEFDVDTLVSSFVDTNWADPQGKQPYALYIDQPSLFEDAVVYTTPMIWQSFKPRYKNYIMALFRQFSRVMHVYLEKADIEEAAEQILYFEHTLAINFSTPENQRRNFSRSYNPFDLDGLFSWDKDKLFSISMSEYAYSLLQMAPKEVVQRYLFEKSKFVVVEPEQLFKLDKALNDQNAFGFKPEHLLNYLYFRVLDRIARYFSPLETLRSPDLFNALDQLHEISPLKSRFKPLLGKASMQEDFVFKYFPLHTQIQRDQNGLATSITFDNYFFCAHNTRIMVPFAAGRAFVDQIYPTKKHKKAIKQAVGKMIDQVISAFQGMLGQLDWMTESTRVGAYNKLNNMVRNIAYPDFIVDDDKLDAYYAGLNLSSSQNSDEMFHELMRFYTMKSLTKLGERKGTDRTDWGMGPAVVNAWFQPQLGSITFPAAILTPPFFSIDLPSAANYAFGAIVGHELTHGFDDQGVQFDGVGKMHNWMDSPSTSAFNNMAQCVVDQYTGFCPNGGPFCLDGVNTQGENIADNGGIRAAFRAYQNSLGLNGQDKALPGQLMSQFSGNQLFFLSFAQTWCSASGGEGNLMSILLDPHSPSKYRVLGTLQNYPAFKNAFNCPAKSLYSQKKCDVWITDVKTVTGIPPTTTTIPPLNIPIREKSNSAKYMNASNLIEQSVDNTQDPCNNFYGYTCNKDLSSEFGQVDIDALVALARDEIKDDNEAIYPLEQAKAFFRQCVDYSKSRLQIDQSEHLISKLLQQLSDEFGFFFPVYNQTYQPTWPNASELSRAIGYISGRLFANSLLSDYVDTHWKEPDSTEQPYIMFIDQATTLMDPLVYHPRLWNSFQDDILEYIHNLLEWTAEILGHETTWEQLHNASRQILDMDYIIATQLNTNESIRRGDFDRNYNFFSIEEAQQDFSVVDWKKYFAELVYYAPVQVQNIVNKMDGTGFGFSLMEPDALLRLQKVLKQDNDYGFTPKQLVNYLYFVVIWKYGDIIVPPSKKEEVMQRKVMSYVRQTHTSKQSPRTQTPSSPIHSFNNKRLNSNHYDDKVSPKSKVNVGWTEVDCAYSTLDNMDVASGRLYIDHILPDVNDDRQRLRESAKKMLNGVLLGFRSMIDQLPWMSVETKHHAYSKMDGMVVNIGYPDMLTDNQKIIDHYSVLNFSLTDSYHKMLHELNKFSHYQSYAVLGRKDGIKRDDFNGVVTFANAWYQPQLNSITLPLAILQQPFFDPEWPAAVNIGGLGTILGHELTHGFDDMGIQWDANGTLNHWMDETSTRSFNQMAQCVVDEYNGFCPLDAEEFQPNCLDGANTLGENIADNGGIHAAYRAYRHFLDVNGPDKALPGDLVGQYTHDQLFFLSFAKLMCSYTNNMDEWVSILVDVHSPPYYRTLGTLRNFPAFQDAFNCPNGSLYSPGQHCKVWVS</sequence>
<dbReference type="InterPro" id="IPR000718">
    <property type="entry name" value="Peptidase_M13"/>
</dbReference>
<dbReference type="InterPro" id="IPR042089">
    <property type="entry name" value="Peptidase_M13_dom_2"/>
</dbReference>
<protein>
    <submittedName>
        <fullName evidence="12">Uncharacterized protein</fullName>
    </submittedName>
</protein>
<comment type="similarity">
    <text evidence="2">Belongs to the peptidase M13 family.</text>
</comment>
<evidence type="ECO:0000259" key="9">
    <source>
        <dbReference type="Pfam" id="PF01431"/>
    </source>
</evidence>
<dbReference type="WBParaSite" id="jg5013">
    <property type="protein sequence ID" value="jg5013"/>
    <property type="gene ID" value="jg5013"/>
</dbReference>
<feature type="domain" description="Peptidase M13 C-terminal" evidence="9">
    <location>
        <begin position="2198"/>
        <end position="2403"/>
    </location>
</feature>
<feature type="compositionally biased region" description="Polar residues" evidence="8">
    <location>
        <begin position="2785"/>
        <end position="2815"/>
    </location>
</feature>
<dbReference type="GO" id="GO:0046872">
    <property type="term" value="F:metal ion binding"/>
    <property type="evidence" value="ECO:0007669"/>
    <property type="project" value="UniProtKB-KW"/>
</dbReference>
<dbReference type="InterPro" id="IPR024079">
    <property type="entry name" value="MetalloPept_cat_dom_sf"/>
</dbReference>
<dbReference type="PANTHER" id="PTHR11733">
    <property type="entry name" value="ZINC METALLOPROTEASE FAMILY M13 NEPRILYSIN-RELATED"/>
    <property type="match status" value="1"/>
</dbReference>
<dbReference type="Pfam" id="PF01431">
    <property type="entry name" value="Peptidase_M13"/>
    <property type="match status" value="4"/>
</dbReference>
<keyword evidence="3" id="KW-0645">Protease</keyword>
<feature type="region of interest" description="Disordered" evidence="8">
    <location>
        <begin position="1750"/>
        <end position="1770"/>
    </location>
</feature>
<feature type="domain" description="Peptidase M13 N-terminal" evidence="10">
    <location>
        <begin position="1656"/>
        <end position="2136"/>
    </location>
</feature>
<dbReference type="Gene3D" id="1.10.1380.10">
    <property type="entry name" value="Neutral endopeptidase , domain2"/>
    <property type="match status" value="4"/>
</dbReference>
<evidence type="ECO:0000259" key="10">
    <source>
        <dbReference type="Pfam" id="PF05649"/>
    </source>
</evidence>
<feature type="domain" description="Peptidase M13 N-terminal" evidence="10">
    <location>
        <begin position="1241"/>
        <end position="1329"/>
    </location>
</feature>
<name>A0A915EDN2_9BILA</name>
<evidence type="ECO:0000313" key="11">
    <source>
        <dbReference type="Proteomes" id="UP000887574"/>
    </source>
</evidence>
<feature type="domain" description="Peptidase M13 C-terminal" evidence="9">
    <location>
        <begin position="580"/>
        <end position="788"/>
    </location>
</feature>
<feature type="domain" description="Peptidase M13 C-terminal" evidence="9">
    <location>
        <begin position="2976"/>
        <end position="3188"/>
    </location>
</feature>
<evidence type="ECO:0000256" key="5">
    <source>
        <dbReference type="ARBA" id="ARBA00022801"/>
    </source>
</evidence>
<dbReference type="Gene3D" id="3.40.390.10">
    <property type="entry name" value="Collagenase (Catalytic Domain)"/>
    <property type="match status" value="4"/>
</dbReference>
<dbReference type="GO" id="GO:0004222">
    <property type="term" value="F:metalloendopeptidase activity"/>
    <property type="evidence" value="ECO:0007669"/>
    <property type="project" value="InterPro"/>
</dbReference>
<dbReference type="InterPro" id="IPR018497">
    <property type="entry name" value="Peptidase_M13_C"/>
</dbReference>
<evidence type="ECO:0000313" key="12">
    <source>
        <dbReference type="WBParaSite" id="jg5013"/>
    </source>
</evidence>
<evidence type="ECO:0000256" key="2">
    <source>
        <dbReference type="ARBA" id="ARBA00007357"/>
    </source>
</evidence>
<keyword evidence="6" id="KW-0862">Zinc</keyword>
<dbReference type="SUPFAM" id="SSF55486">
    <property type="entry name" value="Metalloproteases ('zincins'), catalytic domain"/>
    <property type="match status" value="4"/>
</dbReference>
<keyword evidence="5" id="KW-0378">Hydrolase</keyword>
<evidence type="ECO:0000256" key="8">
    <source>
        <dbReference type="SAM" id="MobiDB-lite"/>
    </source>
</evidence>
<keyword evidence="4" id="KW-0479">Metal-binding</keyword>
<dbReference type="InterPro" id="IPR008753">
    <property type="entry name" value="Peptidase_M13_N"/>
</dbReference>
<feature type="domain" description="Peptidase M13 C-terminal" evidence="9">
    <location>
        <begin position="1391"/>
        <end position="1603"/>
    </location>
</feature>
<keyword evidence="11" id="KW-1185">Reference proteome</keyword>
<dbReference type="Proteomes" id="UP000887574">
    <property type="component" value="Unplaced"/>
</dbReference>
<feature type="domain" description="Peptidase M13 N-terminal" evidence="10">
    <location>
        <begin position="839"/>
        <end position="1154"/>
    </location>
</feature>
<dbReference type="PRINTS" id="PR00786">
    <property type="entry name" value="NEPRILYSIN"/>
</dbReference>